<reference evidence="9" key="1">
    <citation type="submission" date="2022-10" db="EMBL/GenBank/DDBJ databases">
        <title>Determination and structural analysis of whole genome sequence of Sarocladium strictum F4-1.</title>
        <authorList>
            <person name="Hu L."/>
            <person name="Jiang Y."/>
        </authorList>
    </citation>
    <scope>NUCLEOTIDE SEQUENCE</scope>
    <source>
        <strain evidence="9">F4-1</strain>
    </source>
</reference>
<feature type="transmembrane region" description="Helical" evidence="7">
    <location>
        <begin position="81"/>
        <end position="101"/>
    </location>
</feature>
<dbReference type="AlphaFoldDB" id="A0AA39GK76"/>
<dbReference type="InterPro" id="IPR020846">
    <property type="entry name" value="MFS_dom"/>
</dbReference>
<dbReference type="SUPFAM" id="SSF103473">
    <property type="entry name" value="MFS general substrate transporter"/>
    <property type="match status" value="1"/>
</dbReference>
<feature type="transmembrane region" description="Helical" evidence="7">
    <location>
        <begin position="408"/>
        <end position="435"/>
    </location>
</feature>
<keyword evidence="5 7" id="KW-0472">Membrane</keyword>
<dbReference type="Proteomes" id="UP001175261">
    <property type="component" value="Unassembled WGS sequence"/>
</dbReference>
<feature type="region of interest" description="Disordered" evidence="6">
    <location>
        <begin position="533"/>
        <end position="558"/>
    </location>
</feature>
<dbReference type="Gene3D" id="1.20.1250.20">
    <property type="entry name" value="MFS general substrate transporter like domains"/>
    <property type="match status" value="1"/>
</dbReference>
<name>A0AA39GK76_SARSR</name>
<feature type="transmembrane region" description="Helical" evidence="7">
    <location>
        <begin position="37"/>
        <end position="61"/>
    </location>
</feature>
<accession>A0AA39GK76</accession>
<keyword evidence="4 7" id="KW-1133">Transmembrane helix</keyword>
<evidence type="ECO:0000256" key="2">
    <source>
        <dbReference type="ARBA" id="ARBA00010992"/>
    </source>
</evidence>
<dbReference type="FunFam" id="1.20.1250.20:FF:000117">
    <property type="entry name" value="MFS hexose transporter"/>
    <property type="match status" value="1"/>
</dbReference>
<evidence type="ECO:0000256" key="5">
    <source>
        <dbReference type="ARBA" id="ARBA00023136"/>
    </source>
</evidence>
<evidence type="ECO:0000256" key="6">
    <source>
        <dbReference type="SAM" id="MobiDB-lite"/>
    </source>
</evidence>
<feature type="compositionally biased region" description="Polar residues" evidence="6">
    <location>
        <begin position="540"/>
        <end position="558"/>
    </location>
</feature>
<keyword evidence="3 7" id="KW-0812">Transmembrane</keyword>
<dbReference type="InterPro" id="IPR036259">
    <property type="entry name" value="MFS_trans_sf"/>
</dbReference>
<feature type="transmembrane region" description="Helical" evidence="7">
    <location>
        <begin position="181"/>
        <end position="201"/>
    </location>
</feature>
<dbReference type="PANTHER" id="PTHR48022:SF29">
    <property type="entry name" value="SUGAR TRANSPORTER, PUTATIVE (AFU_ORTHOLOGUE AFUA_6G14500)-RELATED"/>
    <property type="match status" value="1"/>
</dbReference>
<feature type="transmembrane region" description="Helical" evidence="7">
    <location>
        <begin position="341"/>
        <end position="358"/>
    </location>
</feature>
<dbReference type="PANTHER" id="PTHR48022">
    <property type="entry name" value="PLASTIDIC GLUCOSE TRANSPORTER 4"/>
    <property type="match status" value="1"/>
</dbReference>
<dbReference type="InterPro" id="IPR050360">
    <property type="entry name" value="MFS_Sugar_Transporters"/>
</dbReference>
<evidence type="ECO:0000256" key="3">
    <source>
        <dbReference type="ARBA" id="ARBA00022692"/>
    </source>
</evidence>
<dbReference type="Pfam" id="PF00083">
    <property type="entry name" value="Sugar_tr"/>
    <property type="match status" value="1"/>
</dbReference>
<evidence type="ECO:0000313" key="10">
    <source>
        <dbReference type="Proteomes" id="UP001175261"/>
    </source>
</evidence>
<dbReference type="PROSITE" id="PS50850">
    <property type="entry name" value="MFS"/>
    <property type="match status" value="1"/>
</dbReference>
<comment type="similarity">
    <text evidence="2">Belongs to the major facilitator superfamily. Sugar transporter (TC 2.A.1.1) family.</text>
</comment>
<feature type="transmembrane region" description="Helical" evidence="7">
    <location>
        <begin position="477"/>
        <end position="496"/>
    </location>
</feature>
<evidence type="ECO:0000256" key="4">
    <source>
        <dbReference type="ARBA" id="ARBA00022989"/>
    </source>
</evidence>
<evidence type="ECO:0000256" key="7">
    <source>
        <dbReference type="SAM" id="Phobius"/>
    </source>
</evidence>
<feature type="transmembrane region" description="Helical" evidence="7">
    <location>
        <begin position="365"/>
        <end position="388"/>
    </location>
</feature>
<evidence type="ECO:0000259" key="8">
    <source>
        <dbReference type="PROSITE" id="PS50850"/>
    </source>
</evidence>
<dbReference type="GO" id="GO:0016020">
    <property type="term" value="C:membrane"/>
    <property type="evidence" value="ECO:0007669"/>
    <property type="project" value="UniProtKB-SubCell"/>
</dbReference>
<dbReference type="GO" id="GO:0005351">
    <property type="term" value="F:carbohydrate:proton symporter activity"/>
    <property type="evidence" value="ECO:0007669"/>
    <property type="project" value="TreeGrafter"/>
</dbReference>
<keyword evidence="10" id="KW-1185">Reference proteome</keyword>
<feature type="domain" description="Major facilitator superfamily (MFS) profile" evidence="8">
    <location>
        <begin position="40"/>
        <end position="500"/>
    </location>
</feature>
<feature type="transmembrane region" description="Helical" evidence="7">
    <location>
        <begin position="147"/>
        <end position="169"/>
    </location>
</feature>
<comment type="subcellular location">
    <subcellularLocation>
        <location evidence="1">Membrane</location>
        <topology evidence="1">Multi-pass membrane protein</topology>
    </subcellularLocation>
</comment>
<evidence type="ECO:0000313" key="9">
    <source>
        <dbReference type="EMBL" id="KAK0388556.1"/>
    </source>
</evidence>
<gene>
    <name evidence="9" type="ORF">NLU13_4799</name>
</gene>
<comment type="caution">
    <text evidence="9">The sequence shown here is derived from an EMBL/GenBank/DDBJ whole genome shotgun (WGS) entry which is preliminary data.</text>
</comment>
<feature type="transmembrane region" description="Helical" evidence="7">
    <location>
        <begin position="207"/>
        <end position="230"/>
    </location>
</feature>
<organism evidence="9 10">
    <name type="scientific">Sarocladium strictum</name>
    <name type="common">Black bundle disease fungus</name>
    <name type="synonym">Acremonium strictum</name>
    <dbReference type="NCBI Taxonomy" id="5046"/>
    <lineage>
        <taxon>Eukaryota</taxon>
        <taxon>Fungi</taxon>
        <taxon>Dikarya</taxon>
        <taxon>Ascomycota</taxon>
        <taxon>Pezizomycotina</taxon>
        <taxon>Sordariomycetes</taxon>
        <taxon>Hypocreomycetidae</taxon>
        <taxon>Hypocreales</taxon>
        <taxon>Sarocladiaceae</taxon>
        <taxon>Sarocladium</taxon>
    </lineage>
</organism>
<proteinExistence type="inferred from homology"/>
<dbReference type="EMBL" id="JAPDFR010000003">
    <property type="protein sequence ID" value="KAK0388556.1"/>
    <property type="molecule type" value="Genomic_DNA"/>
</dbReference>
<feature type="transmembrane region" description="Helical" evidence="7">
    <location>
        <begin position="108"/>
        <end position="127"/>
    </location>
</feature>
<sequence length="558" mass="63261">MVLNYHREVGAADPIIQRIADEDKVPWYKKPNLRYMYFWLFITCMGVEITSGFDSQMINALQIVPSWKKFFNDPQGTHKSLLSASYSLGAVLSLPFVPWLSDNLGRRWSVLAGSCVQCVGAILQGAAQDMAMYSIPPSRPCPLNILVNLFIQSGIPLCIVNASALLGELGHPKERSRLTSFFNVSYFIGQILAAGICFGTNTIASNWAWRIPSLLQITPSLFQIAFVLLLPESPRWLIAHDRHDEAAAILYKYHAEDDPDSEFVRAEVAEIQTTIKLELEAAKDSWLDLLRDRGMQKRSLVTAMLGLFTQWSGNTLISYYLGDILGYVGMTDSMDKQKFNLGNSCWNLVCALLVAMLVKKFRRRTMYLTCTIALLCVYIGWTITYRYALAGVLYDDRGKFVRQRNKPAADLTLFFIMAYAPAYNIGYNALTYTYLIELWPFALRSRGITFFQLFGRLATFFNTFVNPIALENIQWKYLITYVCWLAYEVVFVFFFFPETHGRTLEELAWLFEDKDLADRAVLAAEKVIHGGDLPEDKQAQAGTATETEVAPNQPTSRV</sequence>
<protein>
    <recommendedName>
        <fullName evidence="8">Major facilitator superfamily (MFS) profile domain-containing protein</fullName>
    </recommendedName>
</protein>
<dbReference type="InterPro" id="IPR005828">
    <property type="entry name" value="MFS_sugar_transport-like"/>
</dbReference>
<evidence type="ECO:0000256" key="1">
    <source>
        <dbReference type="ARBA" id="ARBA00004141"/>
    </source>
</evidence>
<feature type="transmembrane region" description="Helical" evidence="7">
    <location>
        <begin position="447"/>
        <end position="465"/>
    </location>
</feature>